<dbReference type="PROSITE" id="PS51471">
    <property type="entry name" value="FE2OG_OXY"/>
    <property type="match status" value="1"/>
</dbReference>
<name>A0AA39ZW17_9PEZI</name>
<dbReference type="Gene3D" id="2.60.120.620">
    <property type="entry name" value="q2cbj1_9rhob like domain"/>
    <property type="match status" value="1"/>
</dbReference>
<evidence type="ECO:0000313" key="4">
    <source>
        <dbReference type="Proteomes" id="UP001172102"/>
    </source>
</evidence>
<dbReference type="InterPro" id="IPR005123">
    <property type="entry name" value="Oxoglu/Fe-dep_dioxygenase_dom"/>
</dbReference>
<feature type="region of interest" description="Disordered" evidence="1">
    <location>
        <begin position="489"/>
        <end position="526"/>
    </location>
</feature>
<accession>A0AA39ZW17</accession>
<evidence type="ECO:0000256" key="1">
    <source>
        <dbReference type="SAM" id="MobiDB-lite"/>
    </source>
</evidence>
<dbReference type="Proteomes" id="UP001172102">
    <property type="component" value="Unassembled WGS sequence"/>
</dbReference>
<dbReference type="PANTHER" id="PTHR33099">
    <property type="entry name" value="FE2OG DIOXYGENASE DOMAIN-CONTAINING PROTEIN"/>
    <property type="match status" value="1"/>
</dbReference>
<feature type="domain" description="Fe2OG dioxygenase" evidence="2">
    <location>
        <begin position="154"/>
        <end position="252"/>
    </location>
</feature>
<sequence length="526" mass="58217">MLKLSAISKSPLFEALCLSVATETASVTFACGGKIPMALNASGDGSQDQTAPKLQANPVTLRWDAQDGSVSGKMTLPLTLATEGDVEQLIKDMQPATFGRGGEHVFDTSYRRASKLDPTQFTSSFNPYELGIIDTVAQALLPSLRGGKQVRGVRAELYSLNIYSGPSGKFKSHVDTPRSPDQFGSLVVCLPLDHQGGALEVRHKEKTVVFDWSKAKGEKDFVHWAAFYSDREHEVLAVTQGHRLTLTYNLYCVRGNGQLVLPLYKTIYDLVNDRNLWAEGGLIGYNCSHVYPHTTKTPINFTAPDNLKGADMLMFEMFSSMGLRVRFRPAVLDPQYRDYSMYLDGSGDSSTDNEDNDDKDDSDDDMESGAPAKPVIGKELGYKFELGLGFEPLEAMKMYDKWSGKTVGAKYVHFDTDKEAPEMHAKKPREAAVDQNQNQALSEYIEFSKVHWLNDASHMEPQLSWIAYGNEPSIKLIYSSLAMIIDVPAGGAQRPNNTSGDKKTGRKRRRYSSEDNTGKKKGQALE</sequence>
<reference evidence="3" key="1">
    <citation type="submission" date="2023-06" db="EMBL/GenBank/DDBJ databases">
        <title>Genome-scale phylogeny and comparative genomics of the fungal order Sordariales.</title>
        <authorList>
            <consortium name="Lawrence Berkeley National Laboratory"/>
            <person name="Hensen N."/>
            <person name="Bonometti L."/>
            <person name="Westerberg I."/>
            <person name="Brannstrom I.O."/>
            <person name="Guillou S."/>
            <person name="Cros-Aarteil S."/>
            <person name="Calhoun S."/>
            <person name="Haridas S."/>
            <person name="Kuo A."/>
            <person name="Mondo S."/>
            <person name="Pangilinan J."/>
            <person name="Riley R."/>
            <person name="Labutti K."/>
            <person name="Andreopoulos B."/>
            <person name="Lipzen A."/>
            <person name="Chen C."/>
            <person name="Yanf M."/>
            <person name="Daum C."/>
            <person name="Ng V."/>
            <person name="Clum A."/>
            <person name="Steindorff A."/>
            <person name="Ohm R."/>
            <person name="Martin F."/>
            <person name="Silar P."/>
            <person name="Natvig D."/>
            <person name="Lalanne C."/>
            <person name="Gautier V."/>
            <person name="Ament-Velasquez S.L."/>
            <person name="Kruys A."/>
            <person name="Hutchinson M.I."/>
            <person name="Powell A.J."/>
            <person name="Barry K."/>
            <person name="Miller A.N."/>
            <person name="Grigoriev I.V."/>
            <person name="Debuchy R."/>
            <person name="Gladieux P."/>
            <person name="Thoren M.H."/>
            <person name="Johannesson H."/>
        </authorList>
    </citation>
    <scope>NUCLEOTIDE SEQUENCE</scope>
    <source>
        <strain evidence="3">SMH4607-1</strain>
    </source>
</reference>
<keyword evidence="4" id="KW-1185">Reference proteome</keyword>
<evidence type="ECO:0000259" key="2">
    <source>
        <dbReference type="PROSITE" id="PS51471"/>
    </source>
</evidence>
<feature type="region of interest" description="Disordered" evidence="1">
    <location>
        <begin position="343"/>
        <end position="373"/>
    </location>
</feature>
<protein>
    <recommendedName>
        <fullName evidence="2">Fe2OG dioxygenase domain-containing protein</fullName>
    </recommendedName>
</protein>
<dbReference type="Pfam" id="PF13640">
    <property type="entry name" value="2OG-FeII_Oxy_3"/>
    <property type="match status" value="1"/>
</dbReference>
<organism evidence="3 4">
    <name type="scientific">Lasiosphaeris hirsuta</name>
    <dbReference type="NCBI Taxonomy" id="260670"/>
    <lineage>
        <taxon>Eukaryota</taxon>
        <taxon>Fungi</taxon>
        <taxon>Dikarya</taxon>
        <taxon>Ascomycota</taxon>
        <taxon>Pezizomycotina</taxon>
        <taxon>Sordariomycetes</taxon>
        <taxon>Sordariomycetidae</taxon>
        <taxon>Sordariales</taxon>
        <taxon>Lasiosphaeriaceae</taxon>
        <taxon>Lasiosphaeris</taxon>
    </lineage>
</organism>
<gene>
    <name evidence="3" type="ORF">B0H67DRAFT_637129</name>
</gene>
<dbReference type="PANTHER" id="PTHR33099:SF7">
    <property type="entry name" value="MYND-TYPE DOMAIN-CONTAINING PROTEIN"/>
    <property type="match status" value="1"/>
</dbReference>
<evidence type="ECO:0000313" key="3">
    <source>
        <dbReference type="EMBL" id="KAK0704559.1"/>
    </source>
</evidence>
<dbReference type="EMBL" id="JAUKUA010000007">
    <property type="protein sequence ID" value="KAK0704559.1"/>
    <property type="molecule type" value="Genomic_DNA"/>
</dbReference>
<proteinExistence type="predicted"/>
<dbReference type="InterPro" id="IPR044862">
    <property type="entry name" value="Pro_4_hyd_alph_FE2OG_OXY"/>
</dbReference>
<feature type="compositionally biased region" description="Acidic residues" evidence="1">
    <location>
        <begin position="351"/>
        <end position="367"/>
    </location>
</feature>
<dbReference type="AlphaFoldDB" id="A0AA39ZW17"/>
<comment type="caution">
    <text evidence="3">The sequence shown here is derived from an EMBL/GenBank/DDBJ whole genome shotgun (WGS) entry which is preliminary data.</text>
</comment>